<dbReference type="Gene3D" id="3.30.420.10">
    <property type="entry name" value="Ribonuclease H-like superfamily/Ribonuclease H"/>
    <property type="match status" value="1"/>
</dbReference>
<reference evidence="1" key="1">
    <citation type="journal article" date="2019" name="Sci. Rep.">
        <title>Draft genome of Tanacetum cinerariifolium, the natural source of mosquito coil.</title>
        <authorList>
            <person name="Yamashiro T."/>
            <person name="Shiraishi A."/>
            <person name="Satake H."/>
            <person name="Nakayama K."/>
        </authorList>
    </citation>
    <scope>NUCLEOTIDE SEQUENCE</scope>
</reference>
<dbReference type="InterPro" id="IPR012337">
    <property type="entry name" value="RNaseH-like_sf"/>
</dbReference>
<dbReference type="EMBL" id="BKCJ010004482">
    <property type="protein sequence ID" value="GEU61306.1"/>
    <property type="molecule type" value="Genomic_DNA"/>
</dbReference>
<dbReference type="GO" id="GO:0003964">
    <property type="term" value="F:RNA-directed DNA polymerase activity"/>
    <property type="evidence" value="ECO:0007669"/>
    <property type="project" value="UniProtKB-KW"/>
</dbReference>
<evidence type="ECO:0000313" key="1">
    <source>
        <dbReference type="EMBL" id="GEU61306.1"/>
    </source>
</evidence>
<dbReference type="GO" id="GO:0003676">
    <property type="term" value="F:nucleic acid binding"/>
    <property type="evidence" value="ECO:0007669"/>
    <property type="project" value="InterPro"/>
</dbReference>
<proteinExistence type="predicted"/>
<sequence length="225" mass="25982">MRHRRWIKLFSDYEERFATILENVLAERLRGLDQQMERKEDGSLYFMDRIWVPLAGDVRRKVLGTRLDLSTAYHPQTDGQSERAIQTLKDMLRACVIDFGGRSPVLWEKIGEGSLIGLELVLETTNKVVLIKEKLKVARDCQKNYTKKRRKPLEFEVGNQVLLKVSPWKGVVRFGKKGGLDMSMISLKVFDHLILSAFVSGDEYSICSRLVIMERNDVLHAMLLQ</sequence>
<keyword evidence="1" id="KW-0548">Nucleotidyltransferase</keyword>
<accession>A0A6L2LHM5</accession>
<gene>
    <name evidence="1" type="ORF">Tci_033284</name>
</gene>
<protein>
    <submittedName>
        <fullName evidence="1">Putative reverse transcriptase domain-containing protein</fullName>
    </submittedName>
</protein>
<dbReference type="InterPro" id="IPR036397">
    <property type="entry name" value="RNaseH_sf"/>
</dbReference>
<keyword evidence="1" id="KW-0808">Transferase</keyword>
<keyword evidence="1" id="KW-0695">RNA-directed DNA polymerase</keyword>
<dbReference type="SUPFAM" id="SSF53098">
    <property type="entry name" value="Ribonuclease H-like"/>
    <property type="match status" value="1"/>
</dbReference>
<name>A0A6L2LHM5_TANCI</name>
<organism evidence="1">
    <name type="scientific">Tanacetum cinerariifolium</name>
    <name type="common">Dalmatian daisy</name>
    <name type="synonym">Chrysanthemum cinerariifolium</name>
    <dbReference type="NCBI Taxonomy" id="118510"/>
    <lineage>
        <taxon>Eukaryota</taxon>
        <taxon>Viridiplantae</taxon>
        <taxon>Streptophyta</taxon>
        <taxon>Embryophyta</taxon>
        <taxon>Tracheophyta</taxon>
        <taxon>Spermatophyta</taxon>
        <taxon>Magnoliopsida</taxon>
        <taxon>eudicotyledons</taxon>
        <taxon>Gunneridae</taxon>
        <taxon>Pentapetalae</taxon>
        <taxon>asterids</taxon>
        <taxon>campanulids</taxon>
        <taxon>Asterales</taxon>
        <taxon>Asteraceae</taxon>
        <taxon>Asteroideae</taxon>
        <taxon>Anthemideae</taxon>
        <taxon>Anthemidinae</taxon>
        <taxon>Tanacetum</taxon>
    </lineage>
</organism>
<comment type="caution">
    <text evidence="1">The sequence shown here is derived from an EMBL/GenBank/DDBJ whole genome shotgun (WGS) entry which is preliminary data.</text>
</comment>
<dbReference type="AlphaFoldDB" id="A0A6L2LHM5"/>